<dbReference type="Pfam" id="PF08221">
    <property type="entry name" value="HTH_9"/>
    <property type="match status" value="1"/>
</dbReference>
<dbReference type="InterPro" id="IPR055207">
    <property type="entry name" value="POLR3C_WHD"/>
</dbReference>
<organism evidence="14 15">
    <name type="scientific">Candida orthopsilosis (strain 90-125)</name>
    <name type="common">Yeast</name>
    <dbReference type="NCBI Taxonomy" id="1136231"/>
    <lineage>
        <taxon>Eukaryota</taxon>
        <taxon>Fungi</taxon>
        <taxon>Dikarya</taxon>
        <taxon>Ascomycota</taxon>
        <taxon>Saccharomycotina</taxon>
        <taxon>Pichiomycetes</taxon>
        <taxon>Debaryomycetaceae</taxon>
        <taxon>Candida/Lodderomyces clade</taxon>
        <taxon>Candida</taxon>
    </lineage>
</organism>
<name>H8WVF0_CANO9</name>
<feature type="chain" id="PRO_5003617015" description="DNA-directed RNA polymerase III subunit RPC3" evidence="10">
    <location>
        <begin position="21"/>
        <end position="629"/>
    </location>
</feature>
<dbReference type="SUPFAM" id="SSF46785">
    <property type="entry name" value="Winged helix' DNA-binding domain"/>
    <property type="match status" value="1"/>
</dbReference>
<evidence type="ECO:0000256" key="1">
    <source>
        <dbReference type="ARBA" id="ARBA00004123"/>
    </source>
</evidence>
<dbReference type="InterPro" id="IPR036388">
    <property type="entry name" value="WH-like_DNA-bd_sf"/>
</dbReference>
<protein>
    <recommendedName>
        <fullName evidence="4 9">DNA-directed RNA polymerase III subunit RPC3</fullName>
        <shortName evidence="9">RNA polymerase III subunit C3</shortName>
    </recommendedName>
</protein>
<comment type="subunit">
    <text evidence="3 9">Component of the RNA polymerase III (Pol III) complex consisting of 17 subunits.</text>
</comment>
<dbReference type="InterPro" id="IPR008806">
    <property type="entry name" value="RNA_pol_III_Rpc82_C"/>
</dbReference>
<feature type="signal peptide" evidence="10">
    <location>
        <begin position="1"/>
        <end position="20"/>
    </location>
</feature>
<dbReference type="EMBL" id="HE681719">
    <property type="protein sequence ID" value="CCG20422.1"/>
    <property type="molecule type" value="Genomic_DNA"/>
</dbReference>
<evidence type="ECO:0000256" key="7">
    <source>
        <dbReference type="ARBA" id="ARBA00023242"/>
    </source>
</evidence>
<dbReference type="RefSeq" id="XP_003865864.1">
    <property type="nucleotide sequence ID" value="XM_003865816.1"/>
</dbReference>
<evidence type="ECO:0000256" key="6">
    <source>
        <dbReference type="ARBA" id="ARBA00023163"/>
    </source>
</evidence>
<evidence type="ECO:0000256" key="8">
    <source>
        <dbReference type="ARBA" id="ARBA00025127"/>
    </source>
</evidence>
<dbReference type="GO" id="GO:0006351">
    <property type="term" value="P:DNA-templated transcription"/>
    <property type="evidence" value="ECO:0007669"/>
    <property type="project" value="InterPro"/>
</dbReference>
<evidence type="ECO:0000259" key="12">
    <source>
        <dbReference type="Pfam" id="PF08221"/>
    </source>
</evidence>
<evidence type="ECO:0000313" key="14">
    <source>
        <dbReference type="EMBL" id="CCG20422.1"/>
    </source>
</evidence>
<dbReference type="InterPro" id="IPR036390">
    <property type="entry name" value="WH_DNA-bd_sf"/>
</dbReference>
<dbReference type="HOGENOM" id="CLU_010734_0_0_1"/>
<comment type="function">
    <text evidence="8 9">DNA-dependent RNA polymerase catalyzes the transcription of DNA into RNA using the four ribonucleoside triphosphates as substrates. Specific core component of RNA polymerase III which synthesizes small RNAs, such as 5S rRNA and tRNAs.</text>
</comment>
<feature type="domain" description="DNA-directed RNA polymerase III subunit RPC3 winged-helix" evidence="13">
    <location>
        <begin position="469"/>
        <end position="543"/>
    </location>
</feature>
<gene>
    <name evidence="14" type="ORF">CORT_0A00290</name>
</gene>
<dbReference type="Gene3D" id="1.10.10.10">
    <property type="entry name" value="Winged helix-like DNA-binding domain superfamily/Winged helix DNA-binding domain"/>
    <property type="match status" value="2"/>
</dbReference>
<accession>H8WVF0</accession>
<keyword evidence="5 9" id="KW-0240">DNA-directed RNA polymerase</keyword>
<evidence type="ECO:0000256" key="5">
    <source>
        <dbReference type="ARBA" id="ARBA00022478"/>
    </source>
</evidence>
<dbReference type="KEGG" id="cot:CORT_0A00290"/>
<dbReference type="Pfam" id="PF22536">
    <property type="entry name" value="WHD_POLR3C"/>
    <property type="match status" value="1"/>
</dbReference>
<keyword evidence="15" id="KW-1185">Reference proteome</keyword>
<reference evidence="14 15" key="1">
    <citation type="journal article" date="2012" name="PLoS ONE">
        <title>Sequence and analysis of the genome of the pathogenic yeast Candida orthopsilosis.</title>
        <authorList>
            <person name="Riccombeni A."/>
            <person name="Vidanes G."/>
            <person name="Proux-Wera E."/>
            <person name="Wolfe K.H."/>
            <person name="Butler G."/>
        </authorList>
    </citation>
    <scope>NUCLEOTIDE SEQUENCE [LARGE SCALE GENOMIC DNA]</scope>
    <source>
        <strain evidence="14 15">Co 90-125</strain>
    </source>
</reference>
<evidence type="ECO:0000259" key="13">
    <source>
        <dbReference type="Pfam" id="PF22536"/>
    </source>
</evidence>
<dbReference type="eggNOG" id="KOG2587">
    <property type="taxonomic scope" value="Eukaryota"/>
</dbReference>
<dbReference type="Proteomes" id="UP000005018">
    <property type="component" value="Chromosome 1"/>
</dbReference>
<dbReference type="InterPro" id="IPR013197">
    <property type="entry name" value="RNA_pol_III_RPC82-rel_HTH"/>
</dbReference>
<evidence type="ECO:0000256" key="2">
    <source>
        <dbReference type="ARBA" id="ARBA00006835"/>
    </source>
</evidence>
<comment type="subcellular location">
    <subcellularLocation>
        <location evidence="1 9">Nucleus</location>
    </subcellularLocation>
</comment>
<evidence type="ECO:0000256" key="10">
    <source>
        <dbReference type="SAM" id="SignalP"/>
    </source>
</evidence>
<evidence type="ECO:0000259" key="11">
    <source>
        <dbReference type="Pfam" id="PF05645"/>
    </source>
</evidence>
<evidence type="ECO:0000313" key="15">
    <source>
        <dbReference type="Proteomes" id="UP000005018"/>
    </source>
</evidence>
<dbReference type="AlphaFoldDB" id="H8WVF0"/>
<dbReference type="OrthoDB" id="272392at2759"/>
<dbReference type="PANTHER" id="PTHR12949">
    <property type="entry name" value="RNA POLYMERASE III DNA DIRECTED -RELATED"/>
    <property type="match status" value="1"/>
</dbReference>
<keyword evidence="10" id="KW-0732">Signal</keyword>
<dbReference type="GeneID" id="14536877"/>
<feature type="domain" description="RNA polymerase III Rpc82 C -terminal" evidence="11">
    <location>
        <begin position="186"/>
        <end position="459"/>
    </location>
</feature>
<proteinExistence type="inferred from homology"/>
<comment type="similarity">
    <text evidence="2 9">Belongs to the RNA polymerase beta chain family.</text>
</comment>
<evidence type="ECO:0000256" key="4">
    <source>
        <dbReference type="ARBA" id="ARBA00016689"/>
    </source>
</evidence>
<evidence type="ECO:0000256" key="9">
    <source>
        <dbReference type="RuleBase" id="RU367076"/>
    </source>
</evidence>
<dbReference type="Pfam" id="PF20912">
    <property type="entry name" value="RPC3_helical"/>
    <property type="match status" value="1"/>
</dbReference>
<dbReference type="GO" id="GO:0003697">
    <property type="term" value="F:single-stranded DNA binding"/>
    <property type="evidence" value="ECO:0007669"/>
    <property type="project" value="UniProtKB-UniRule"/>
</dbReference>
<keyword evidence="7 9" id="KW-0539">Nucleus</keyword>
<feature type="domain" description="RNA polymerase III subunit RPC82-related helix-turn-helix" evidence="12">
    <location>
        <begin position="56"/>
        <end position="116"/>
    </location>
</feature>
<dbReference type="GO" id="GO:0005666">
    <property type="term" value="C:RNA polymerase III complex"/>
    <property type="evidence" value="ECO:0007669"/>
    <property type="project" value="UniProtKB-UniRule"/>
</dbReference>
<evidence type="ECO:0000256" key="3">
    <source>
        <dbReference type="ARBA" id="ARBA00011206"/>
    </source>
</evidence>
<dbReference type="Pfam" id="PF05645">
    <property type="entry name" value="RNA_pol_Rpc82"/>
    <property type="match status" value="1"/>
</dbReference>
<dbReference type="PANTHER" id="PTHR12949:SF0">
    <property type="entry name" value="DNA-DIRECTED RNA POLYMERASE III SUBUNIT RPC3"/>
    <property type="match status" value="1"/>
</dbReference>
<keyword evidence="6 9" id="KW-0804">Transcription</keyword>
<sequence length="629" mass="71944">MHRKWTKFFFSLSSVELIFTISSHSILTHPCGPHFPVMDDDNTFDIVRAQSPKSYLYTSVALTHLGEVASKIISTLIAHGRQTAKELSQRTQLTLKSIKSALVSLIQLSCVNFWQEKDKSTYYSFNETGLKILVNSGDILNHITQEYGEEEAEAVQNVMELGHIKLEEYLKQFDQDKPQRLTKEKIILKLFNDGWLKVLRIYDYHDMNDIWNQLFEDTMKKTPRSATTSEIKRVAEITATCKEKLSQLTENQSTSDLYVSEHGVKKLNPELVLCFNISRFQKHSRTKAFTNLAKSRIGVLSAKIFEAGLKSIESNTPDLTHPFLEIDGLLNGPGDVDDFKNSQESGLVAEKKIIFTAKDILRYLPKVLDLRGSVISDTSGTNVKRGHPEDVNDDDNGEATKRMKLENGHSLATSSTFDSDDDQKMSTIQQHLQLLASGTNTKFIVEVSPGRYTVSFFHLSQAVKQFNYESLIKATMKDDAFRVLRCIKQLRLADEKSIAQGVLLKEKTVRSQVYQLVKANIVEIQEVPRSADRAASKTFYLFRYKQQPSYEQLVNSLIFDMGEIINIINTFEQENKILLDKCQRVDVQGHEEEYLIESELKTLHSLQNRKIKNIVRFNRIKSLWDIYSL</sequence>
<dbReference type="InterPro" id="IPR039748">
    <property type="entry name" value="RPC3"/>
</dbReference>